<protein>
    <submittedName>
        <fullName evidence="1">Uncharacterized protein</fullName>
    </submittedName>
</protein>
<accession>L1LA88</accession>
<comment type="caution">
    <text evidence="1">The sequence shown here is derived from an EMBL/GenBank/DDBJ whole genome shotgun (WGS) entry which is preliminary data.</text>
</comment>
<dbReference type="RefSeq" id="XP_004831540.1">
    <property type="nucleotide sequence ID" value="XM_004831483.1"/>
</dbReference>
<dbReference type="EMBL" id="ACOU01000007">
    <property type="protein sequence ID" value="EKX72088.1"/>
    <property type="molecule type" value="Genomic_DNA"/>
</dbReference>
<organism evidence="1 2">
    <name type="scientific">Theileria equi strain WA</name>
    <dbReference type="NCBI Taxonomy" id="1537102"/>
    <lineage>
        <taxon>Eukaryota</taxon>
        <taxon>Sar</taxon>
        <taxon>Alveolata</taxon>
        <taxon>Apicomplexa</taxon>
        <taxon>Aconoidasida</taxon>
        <taxon>Piroplasmida</taxon>
        <taxon>Theileriidae</taxon>
        <taxon>Theileria</taxon>
    </lineage>
</organism>
<dbReference type="Proteomes" id="UP000031512">
    <property type="component" value="Unassembled WGS sequence"/>
</dbReference>
<name>L1LA88_THEEQ</name>
<gene>
    <name evidence="1" type="ORF">BEWA_045520</name>
</gene>
<dbReference type="KEGG" id="beq:BEWA_045520"/>
<evidence type="ECO:0000313" key="1">
    <source>
        <dbReference type="EMBL" id="EKX72088.1"/>
    </source>
</evidence>
<proteinExistence type="predicted"/>
<reference evidence="1 2" key="1">
    <citation type="journal article" date="2012" name="BMC Genomics">
        <title>Comparative genomic analysis and phylogenetic position of Theileria equi.</title>
        <authorList>
            <person name="Kappmeyer L.S."/>
            <person name="Thiagarajan M."/>
            <person name="Herndon D.R."/>
            <person name="Ramsay J.D."/>
            <person name="Caler E."/>
            <person name="Djikeng A."/>
            <person name="Gillespie J.J."/>
            <person name="Lau A.O."/>
            <person name="Roalson E.H."/>
            <person name="Silva J.C."/>
            <person name="Silva M.G."/>
            <person name="Suarez C.E."/>
            <person name="Ueti M.W."/>
            <person name="Nene V.M."/>
            <person name="Mealey R.H."/>
            <person name="Knowles D.P."/>
            <person name="Brayton K.A."/>
        </authorList>
    </citation>
    <scope>NUCLEOTIDE SEQUENCE [LARGE SCALE GENOMIC DNA]</scope>
    <source>
        <strain evidence="1 2">WA</strain>
    </source>
</reference>
<dbReference type="AlphaFoldDB" id="L1LA88"/>
<evidence type="ECO:0000313" key="2">
    <source>
        <dbReference type="Proteomes" id="UP000031512"/>
    </source>
</evidence>
<keyword evidence="2" id="KW-1185">Reference proteome</keyword>
<sequence length="166" mass="19761">MSRYVLVVPRDCGGKYIRVISRYRVDKNFVTTIREFLKRSHDFSYFQLFRTAFEIDVITQETTNTVSVYSVNNRGVETRHYCVQREMRDNVVIGTVKFGDHTVDDRTDGLVRREVTWEGGLDKPRITIFSRYNDGTEAKYRYMFMNENSKRFFVFEETRGLVNLFN</sequence>
<dbReference type="GeneID" id="15804013"/>
<dbReference type="VEuPathDB" id="PiroplasmaDB:BEWA_045520"/>